<feature type="transmembrane region" description="Helical" evidence="7">
    <location>
        <begin position="216"/>
        <end position="236"/>
    </location>
</feature>
<evidence type="ECO:0000256" key="7">
    <source>
        <dbReference type="SAM" id="Phobius"/>
    </source>
</evidence>
<evidence type="ECO:0000259" key="8">
    <source>
        <dbReference type="Pfam" id="PF20684"/>
    </source>
</evidence>
<feature type="region of interest" description="Disordered" evidence="6">
    <location>
        <begin position="368"/>
        <end position="423"/>
    </location>
</feature>
<feature type="region of interest" description="Disordered" evidence="6">
    <location>
        <begin position="323"/>
        <end position="352"/>
    </location>
</feature>
<feature type="transmembrane region" description="Helical" evidence="7">
    <location>
        <begin position="103"/>
        <end position="126"/>
    </location>
</feature>
<dbReference type="Proteomes" id="UP001152049">
    <property type="component" value="Unassembled WGS sequence"/>
</dbReference>
<feature type="compositionally biased region" description="Basic and acidic residues" evidence="6">
    <location>
        <begin position="368"/>
        <end position="388"/>
    </location>
</feature>
<feature type="transmembrane region" description="Helical" evidence="7">
    <location>
        <begin position="180"/>
        <end position="204"/>
    </location>
</feature>
<sequence length="423" mass="47539">MYLRWAEDDHPTMEYRSLDGISRSLEIRVVLAVFSVLSTIAVVLRTYIRSRVLRSFGWDDGLMVFAQVLVIGSAVAIGLENKYGLGYHTWEQPKHQYIPYMKAFYTSVVVYNVAMCIVKIGLLFQYRRVFSLPSIQLITFYGLVFMVVWTLIITFLNVLVCVPVAKFWDRTISGKCLDQLVIWYVMAGFNLATDLAIFCIPLPVVRSLQLPKKQKVMLLVIFSIGFFTCIISIIRIRTLKTAASTNDPNWDNVDAAIWSFLEVTLAIITACLPTLRSFFSRIMPSLFASSHGRSGHHSSPYAPYVYAPSTQNLSNLRRSRIEERGKRSLGDESTVYGDDSVPLPPRSPGFESRLSPAISVSITAGKGWDQRVEGSRPHHPEVSREKGKAGIQTTTVVTQKVAMGRVSEEEWDTRSPTSSDGTL</sequence>
<keyword evidence="3 7" id="KW-1133">Transmembrane helix</keyword>
<evidence type="ECO:0000313" key="10">
    <source>
        <dbReference type="Proteomes" id="UP001152049"/>
    </source>
</evidence>
<protein>
    <recommendedName>
        <fullName evidence="8">Rhodopsin domain-containing protein</fullName>
    </recommendedName>
</protein>
<evidence type="ECO:0000256" key="5">
    <source>
        <dbReference type="ARBA" id="ARBA00038359"/>
    </source>
</evidence>
<evidence type="ECO:0000313" key="9">
    <source>
        <dbReference type="EMBL" id="KAJ4245513.1"/>
    </source>
</evidence>
<accession>A0A9W8RN11</accession>
<gene>
    <name evidence="9" type="ORF">NW762_014022</name>
</gene>
<keyword evidence="4 7" id="KW-0472">Membrane</keyword>
<dbReference type="PANTHER" id="PTHR33048:SF47">
    <property type="entry name" value="INTEGRAL MEMBRANE PROTEIN-RELATED"/>
    <property type="match status" value="1"/>
</dbReference>
<feature type="domain" description="Rhodopsin" evidence="8">
    <location>
        <begin position="44"/>
        <end position="281"/>
    </location>
</feature>
<evidence type="ECO:0000256" key="3">
    <source>
        <dbReference type="ARBA" id="ARBA00022989"/>
    </source>
</evidence>
<comment type="similarity">
    <text evidence="5">Belongs to the SAT4 family.</text>
</comment>
<feature type="transmembrane region" description="Helical" evidence="7">
    <location>
        <begin position="138"/>
        <end position="160"/>
    </location>
</feature>
<feature type="transmembrane region" description="Helical" evidence="7">
    <location>
        <begin position="256"/>
        <end position="275"/>
    </location>
</feature>
<dbReference type="Pfam" id="PF20684">
    <property type="entry name" value="Fung_rhodopsin"/>
    <property type="match status" value="1"/>
</dbReference>
<keyword evidence="10" id="KW-1185">Reference proteome</keyword>
<reference evidence="9" key="1">
    <citation type="submission" date="2022-09" db="EMBL/GenBank/DDBJ databases">
        <title>Fusarium specimens isolated from Avocado Roots.</title>
        <authorList>
            <person name="Stajich J."/>
            <person name="Roper C."/>
            <person name="Heimlech-Rivalta G."/>
        </authorList>
    </citation>
    <scope>NUCLEOTIDE SEQUENCE</scope>
    <source>
        <strain evidence="9">CF00136</strain>
    </source>
</reference>
<comment type="caution">
    <text evidence="9">The sequence shown here is derived from an EMBL/GenBank/DDBJ whole genome shotgun (WGS) entry which is preliminary data.</text>
</comment>
<keyword evidence="2 7" id="KW-0812">Transmembrane</keyword>
<dbReference type="GO" id="GO:0016020">
    <property type="term" value="C:membrane"/>
    <property type="evidence" value="ECO:0007669"/>
    <property type="project" value="UniProtKB-SubCell"/>
</dbReference>
<comment type="subcellular location">
    <subcellularLocation>
        <location evidence="1">Membrane</location>
        <topology evidence="1">Multi-pass membrane protein</topology>
    </subcellularLocation>
</comment>
<name>A0A9W8RN11_9HYPO</name>
<feature type="transmembrane region" description="Helical" evidence="7">
    <location>
        <begin position="60"/>
        <end position="79"/>
    </location>
</feature>
<dbReference type="InterPro" id="IPR052337">
    <property type="entry name" value="SAT4-like"/>
</dbReference>
<dbReference type="EMBL" id="JAOQAZ010000046">
    <property type="protein sequence ID" value="KAJ4245513.1"/>
    <property type="molecule type" value="Genomic_DNA"/>
</dbReference>
<evidence type="ECO:0000256" key="2">
    <source>
        <dbReference type="ARBA" id="ARBA00022692"/>
    </source>
</evidence>
<dbReference type="OrthoDB" id="3648173at2759"/>
<dbReference type="InterPro" id="IPR049326">
    <property type="entry name" value="Rhodopsin_dom_fungi"/>
</dbReference>
<evidence type="ECO:0000256" key="4">
    <source>
        <dbReference type="ARBA" id="ARBA00023136"/>
    </source>
</evidence>
<proteinExistence type="inferred from homology"/>
<evidence type="ECO:0000256" key="6">
    <source>
        <dbReference type="SAM" id="MobiDB-lite"/>
    </source>
</evidence>
<dbReference type="PANTHER" id="PTHR33048">
    <property type="entry name" value="PTH11-LIKE INTEGRAL MEMBRANE PROTEIN (AFU_ORTHOLOGUE AFUA_5G11245)"/>
    <property type="match status" value="1"/>
</dbReference>
<organism evidence="9 10">
    <name type="scientific">Fusarium torreyae</name>
    <dbReference type="NCBI Taxonomy" id="1237075"/>
    <lineage>
        <taxon>Eukaryota</taxon>
        <taxon>Fungi</taxon>
        <taxon>Dikarya</taxon>
        <taxon>Ascomycota</taxon>
        <taxon>Pezizomycotina</taxon>
        <taxon>Sordariomycetes</taxon>
        <taxon>Hypocreomycetidae</taxon>
        <taxon>Hypocreales</taxon>
        <taxon>Nectriaceae</taxon>
        <taxon>Fusarium</taxon>
    </lineage>
</organism>
<feature type="transmembrane region" description="Helical" evidence="7">
    <location>
        <begin position="27"/>
        <end position="48"/>
    </location>
</feature>
<dbReference type="AlphaFoldDB" id="A0A9W8RN11"/>
<feature type="compositionally biased region" description="Polar residues" evidence="6">
    <location>
        <begin position="414"/>
        <end position="423"/>
    </location>
</feature>
<evidence type="ECO:0000256" key="1">
    <source>
        <dbReference type="ARBA" id="ARBA00004141"/>
    </source>
</evidence>